<sequence>MGARGPEYSGYAGLSFASVTECVASRARGQVWRRLGVPGRHPQTCATKRASVVCQQLRPSISAPRCEESAQSAISANGARPYADAATRLPERVTCHSLQPHRTPSPSLQQEKAAIWSPSSGGVKRPLVSQCAAGRGDNSPAEEEQGGRAPGPKRT</sequence>
<protein>
    <submittedName>
        <fullName evidence="2">Uncharacterized protein</fullName>
    </submittedName>
</protein>
<evidence type="ECO:0000313" key="2">
    <source>
        <dbReference type="EMBL" id="MPC52750.1"/>
    </source>
</evidence>
<name>A0A5B7FYC7_PORTR</name>
<dbReference type="AlphaFoldDB" id="A0A5B7FYC7"/>
<organism evidence="2 3">
    <name type="scientific">Portunus trituberculatus</name>
    <name type="common">Swimming crab</name>
    <name type="synonym">Neptunus trituberculatus</name>
    <dbReference type="NCBI Taxonomy" id="210409"/>
    <lineage>
        <taxon>Eukaryota</taxon>
        <taxon>Metazoa</taxon>
        <taxon>Ecdysozoa</taxon>
        <taxon>Arthropoda</taxon>
        <taxon>Crustacea</taxon>
        <taxon>Multicrustacea</taxon>
        <taxon>Malacostraca</taxon>
        <taxon>Eumalacostraca</taxon>
        <taxon>Eucarida</taxon>
        <taxon>Decapoda</taxon>
        <taxon>Pleocyemata</taxon>
        <taxon>Brachyura</taxon>
        <taxon>Eubrachyura</taxon>
        <taxon>Portunoidea</taxon>
        <taxon>Portunidae</taxon>
        <taxon>Portuninae</taxon>
        <taxon>Portunus</taxon>
    </lineage>
</organism>
<keyword evidence="3" id="KW-1185">Reference proteome</keyword>
<dbReference type="EMBL" id="VSRR010011122">
    <property type="protein sequence ID" value="MPC52750.1"/>
    <property type="molecule type" value="Genomic_DNA"/>
</dbReference>
<proteinExistence type="predicted"/>
<reference evidence="2 3" key="1">
    <citation type="submission" date="2019-05" db="EMBL/GenBank/DDBJ databases">
        <title>Another draft genome of Portunus trituberculatus and its Hox gene families provides insights of decapod evolution.</title>
        <authorList>
            <person name="Jeong J.-H."/>
            <person name="Song I."/>
            <person name="Kim S."/>
            <person name="Choi T."/>
            <person name="Kim D."/>
            <person name="Ryu S."/>
            <person name="Kim W."/>
        </authorList>
    </citation>
    <scope>NUCLEOTIDE SEQUENCE [LARGE SCALE GENOMIC DNA]</scope>
    <source>
        <tissue evidence="2">Muscle</tissue>
    </source>
</reference>
<evidence type="ECO:0000256" key="1">
    <source>
        <dbReference type="SAM" id="MobiDB-lite"/>
    </source>
</evidence>
<dbReference type="Proteomes" id="UP000324222">
    <property type="component" value="Unassembled WGS sequence"/>
</dbReference>
<accession>A0A5B7FYC7</accession>
<feature type="compositionally biased region" description="Polar residues" evidence="1">
    <location>
        <begin position="97"/>
        <end position="110"/>
    </location>
</feature>
<gene>
    <name evidence="2" type="ORF">E2C01_046627</name>
</gene>
<comment type="caution">
    <text evidence="2">The sequence shown here is derived from an EMBL/GenBank/DDBJ whole genome shotgun (WGS) entry which is preliminary data.</text>
</comment>
<evidence type="ECO:0000313" key="3">
    <source>
        <dbReference type="Proteomes" id="UP000324222"/>
    </source>
</evidence>
<feature type="region of interest" description="Disordered" evidence="1">
    <location>
        <begin position="97"/>
        <end position="155"/>
    </location>
</feature>